<name>A0ABT4CQ52_9CLOT</name>
<sequence length="252" mass="29394">MKTLTLTKNDIYTGNLVLVNAKLPLVSHSNNGLIFADAKRSDILMERGAATALSRILCDMNCIEEIVLVSGYRSEDEQEHIYSCSMRDNGKRFTEKYVALPNHSEHQTGFAIDLGLKKDDIDFIRPDFPYEGICNEFRKKAPKYGFIERYQSGKEDVTGIAHEPWHFRYVGYPHSEIMSKYDFSLEEYIEFIKNYTYGEEHLKITRNKQEIEIFYVPFLSSEQMTLHLPEHSFYQVSGNNEDGFIITQWREQ</sequence>
<dbReference type="Gene3D" id="3.30.1380.10">
    <property type="match status" value="1"/>
</dbReference>
<dbReference type="PANTHER" id="PTHR34385:SF1">
    <property type="entry name" value="PEPTIDOGLYCAN L-ALANYL-D-GLUTAMATE ENDOPEPTIDASE CWLK"/>
    <property type="match status" value="1"/>
</dbReference>
<comment type="caution">
    <text evidence="2">The sequence shown here is derived from an EMBL/GenBank/DDBJ whole genome shotgun (WGS) entry which is preliminary data.</text>
</comment>
<dbReference type="EMBL" id="JAPQES010000003">
    <property type="protein sequence ID" value="MCY6371198.1"/>
    <property type="molecule type" value="Genomic_DNA"/>
</dbReference>
<dbReference type="Gene3D" id="3.30.200.180">
    <property type="match status" value="1"/>
</dbReference>
<evidence type="ECO:0000313" key="3">
    <source>
        <dbReference type="Proteomes" id="UP001079657"/>
    </source>
</evidence>
<proteinExistence type="predicted"/>
<gene>
    <name evidence="2" type="ORF">OXH55_11180</name>
</gene>
<protein>
    <submittedName>
        <fullName evidence="2">M15 family metallopeptidase</fullName>
    </submittedName>
</protein>
<dbReference type="SUPFAM" id="SSF55166">
    <property type="entry name" value="Hedgehog/DD-peptidase"/>
    <property type="match status" value="1"/>
</dbReference>
<feature type="domain" description="D-alanyl-D-alanine carboxypeptidase-like core" evidence="1">
    <location>
        <begin position="45"/>
        <end position="171"/>
    </location>
</feature>
<dbReference type="InterPro" id="IPR003709">
    <property type="entry name" value="VanY-like_core_dom"/>
</dbReference>
<dbReference type="Proteomes" id="UP001079657">
    <property type="component" value="Unassembled WGS sequence"/>
</dbReference>
<evidence type="ECO:0000313" key="2">
    <source>
        <dbReference type="EMBL" id="MCY6371198.1"/>
    </source>
</evidence>
<dbReference type="Pfam" id="PF02557">
    <property type="entry name" value="VanY"/>
    <property type="match status" value="1"/>
</dbReference>
<dbReference type="RefSeq" id="WP_268050057.1">
    <property type="nucleotide sequence ID" value="NZ_JAPQES010000003.1"/>
</dbReference>
<accession>A0ABT4CQ52</accession>
<organism evidence="2 3">
    <name type="scientific">Clostridium ganghwense</name>
    <dbReference type="NCBI Taxonomy" id="312089"/>
    <lineage>
        <taxon>Bacteria</taxon>
        <taxon>Bacillati</taxon>
        <taxon>Bacillota</taxon>
        <taxon>Clostridia</taxon>
        <taxon>Eubacteriales</taxon>
        <taxon>Clostridiaceae</taxon>
        <taxon>Clostridium</taxon>
    </lineage>
</organism>
<evidence type="ECO:0000259" key="1">
    <source>
        <dbReference type="Pfam" id="PF02557"/>
    </source>
</evidence>
<dbReference type="InterPro" id="IPR052179">
    <property type="entry name" value="DD-CPase-like"/>
</dbReference>
<keyword evidence="3" id="KW-1185">Reference proteome</keyword>
<reference evidence="2" key="1">
    <citation type="submission" date="2022-12" db="EMBL/GenBank/DDBJ databases">
        <authorList>
            <person name="Wang J."/>
        </authorList>
    </citation>
    <scope>NUCLEOTIDE SEQUENCE</scope>
    <source>
        <strain evidence="2">HY-42-06</strain>
    </source>
</reference>
<dbReference type="InterPro" id="IPR009045">
    <property type="entry name" value="Zn_M74/Hedgehog-like"/>
</dbReference>
<dbReference type="PANTHER" id="PTHR34385">
    <property type="entry name" value="D-ALANYL-D-ALANINE CARBOXYPEPTIDASE"/>
    <property type="match status" value="1"/>
</dbReference>
<dbReference type="CDD" id="cd14849">
    <property type="entry name" value="DD-dipeptidase_VanXYc"/>
    <property type="match status" value="1"/>
</dbReference>